<accession>A0ABV8NSG3</accession>
<dbReference type="Proteomes" id="UP001595792">
    <property type="component" value="Unassembled WGS sequence"/>
</dbReference>
<reference evidence="3" key="1">
    <citation type="journal article" date="2019" name="Int. J. Syst. Evol. Microbiol.">
        <title>The Global Catalogue of Microorganisms (GCM) 10K type strain sequencing project: providing services to taxonomists for standard genome sequencing and annotation.</title>
        <authorList>
            <consortium name="The Broad Institute Genomics Platform"/>
            <consortium name="The Broad Institute Genome Sequencing Center for Infectious Disease"/>
            <person name="Wu L."/>
            <person name="Ma J."/>
        </authorList>
    </citation>
    <scope>NUCLEOTIDE SEQUENCE [LARGE SCALE GENOMIC DNA]</scope>
    <source>
        <strain evidence="3">CCM 8689</strain>
    </source>
</reference>
<proteinExistence type="predicted"/>
<evidence type="ECO:0000256" key="1">
    <source>
        <dbReference type="SAM" id="MobiDB-lite"/>
    </source>
</evidence>
<evidence type="ECO:0000313" key="2">
    <source>
        <dbReference type="EMBL" id="MFC4198577.1"/>
    </source>
</evidence>
<organism evidence="2 3">
    <name type="scientific">Pedobacter jamesrossensis</name>
    <dbReference type="NCBI Taxonomy" id="1908238"/>
    <lineage>
        <taxon>Bacteria</taxon>
        <taxon>Pseudomonadati</taxon>
        <taxon>Bacteroidota</taxon>
        <taxon>Sphingobacteriia</taxon>
        <taxon>Sphingobacteriales</taxon>
        <taxon>Sphingobacteriaceae</taxon>
        <taxon>Pedobacter</taxon>
    </lineage>
</organism>
<evidence type="ECO:0000313" key="3">
    <source>
        <dbReference type="Proteomes" id="UP001595792"/>
    </source>
</evidence>
<feature type="compositionally biased region" description="Basic and acidic residues" evidence="1">
    <location>
        <begin position="36"/>
        <end position="49"/>
    </location>
</feature>
<protein>
    <submittedName>
        <fullName evidence="2">Uncharacterized protein</fullName>
    </submittedName>
</protein>
<dbReference type="RefSeq" id="WP_378962588.1">
    <property type="nucleotide sequence ID" value="NZ_JBHSBY010000141.1"/>
</dbReference>
<keyword evidence="3" id="KW-1185">Reference proteome</keyword>
<feature type="region of interest" description="Disordered" evidence="1">
    <location>
        <begin position="36"/>
        <end position="56"/>
    </location>
</feature>
<name>A0ABV8NSG3_9SPHI</name>
<comment type="caution">
    <text evidence="2">The sequence shown here is derived from an EMBL/GenBank/DDBJ whole genome shotgun (WGS) entry which is preliminary data.</text>
</comment>
<sequence>MGKFSFLFLLSLLLLLCVNAKIVSSVICPVASIQSKEEIEKDKSEKIETSDEENNENEDIVKPVDFILTHISKISFLQESKISYLNNNPNLLTAYSKVLQQPPKKSFFSTN</sequence>
<gene>
    <name evidence="2" type="ORF">ACFOUY_17870</name>
</gene>
<dbReference type="EMBL" id="JBHSBY010000141">
    <property type="protein sequence ID" value="MFC4198577.1"/>
    <property type="molecule type" value="Genomic_DNA"/>
</dbReference>